<dbReference type="InterPro" id="IPR032466">
    <property type="entry name" value="Metal_Hydrolase"/>
</dbReference>
<organism evidence="1 2">
    <name type="scientific">SAR86 cluster bacterium</name>
    <dbReference type="NCBI Taxonomy" id="2030880"/>
    <lineage>
        <taxon>Bacteria</taxon>
        <taxon>Pseudomonadati</taxon>
        <taxon>Pseudomonadota</taxon>
        <taxon>Gammaproteobacteria</taxon>
        <taxon>SAR86 cluster</taxon>
    </lineage>
</organism>
<comment type="caution">
    <text evidence="1">The sequence shown here is derived from an EMBL/GenBank/DDBJ whole genome shotgun (WGS) entry which is preliminary data.</text>
</comment>
<name>A0A972VWR0_9GAMM</name>
<dbReference type="Gene3D" id="3.20.20.140">
    <property type="entry name" value="Metal-dependent hydrolases"/>
    <property type="match status" value="1"/>
</dbReference>
<dbReference type="Proteomes" id="UP000754644">
    <property type="component" value="Unassembled WGS sequence"/>
</dbReference>
<gene>
    <name evidence="1" type="ORF">HQ497_10105</name>
</gene>
<sequence>IKPKPKGRRNEPVHLPYVCQAVATATGKSYADIARTTTTNAREFFRL</sequence>
<dbReference type="Pfam" id="PF01026">
    <property type="entry name" value="TatD_DNase"/>
    <property type="match status" value="1"/>
</dbReference>
<protein>
    <submittedName>
        <fullName evidence="1">TatD family hydrolase</fullName>
    </submittedName>
</protein>
<dbReference type="GO" id="GO:0016788">
    <property type="term" value="F:hydrolase activity, acting on ester bonds"/>
    <property type="evidence" value="ECO:0007669"/>
    <property type="project" value="InterPro"/>
</dbReference>
<dbReference type="SUPFAM" id="SSF51556">
    <property type="entry name" value="Metallo-dependent hydrolases"/>
    <property type="match status" value="1"/>
</dbReference>
<evidence type="ECO:0000313" key="2">
    <source>
        <dbReference type="Proteomes" id="UP000754644"/>
    </source>
</evidence>
<dbReference type="EMBL" id="JABMOJ010000378">
    <property type="protein sequence ID" value="NQV65704.1"/>
    <property type="molecule type" value="Genomic_DNA"/>
</dbReference>
<proteinExistence type="predicted"/>
<feature type="non-terminal residue" evidence="1">
    <location>
        <position position="1"/>
    </location>
</feature>
<dbReference type="InterPro" id="IPR001130">
    <property type="entry name" value="TatD-like"/>
</dbReference>
<evidence type="ECO:0000313" key="1">
    <source>
        <dbReference type="EMBL" id="NQV65704.1"/>
    </source>
</evidence>
<accession>A0A972VWR0</accession>
<dbReference type="AlphaFoldDB" id="A0A972VWR0"/>
<reference evidence="1" key="1">
    <citation type="submission" date="2020-05" db="EMBL/GenBank/DDBJ databases">
        <title>Sulfur intermediates as new biogeochemical hubs in an aquatic model microbial ecosystem.</title>
        <authorList>
            <person name="Vigneron A."/>
        </authorList>
    </citation>
    <scope>NUCLEOTIDE SEQUENCE</scope>
    <source>
        <strain evidence="1">Bin.250</strain>
    </source>
</reference>
<keyword evidence="1" id="KW-0378">Hydrolase</keyword>